<name>A0A0F4ZHG4_9PEZI</name>
<evidence type="ECO:0000313" key="2">
    <source>
        <dbReference type="EMBL" id="KKA29977.1"/>
    </source>
</evidence>
<sequence length="410" mass="46320">MSGLLGYVPIVGRLIGTQAAQRIDLPPAKVYDIETLEDHSGRSLKHLIRANHSNYALLYGNAFEHENNLSALLVSAYMMGANNVQLHALYDEFAKVLGTWEAAPSEMIDDDWQDFYGDRRYQRAYVDFFEDALVMKFNYDWRRLLSVYLFEGPKPLVYGLVGCSGNPLIQLACAYQVGSKELAAEALALAGSQYGFISKYVSNESYAKSSANSSDSIAEILRRLNQDERFNHIFTAAAPNKMAWLLKNHEDLMLEYWNAWTLTEPAKQFRESQELVVALLVATAKRGTRTFCKEFAHLVATNNAVRVLVQFLPKEYHVCLLRAWWMLALSVYVTMLRPEIIEDYAEPAELKGRDWAFVENMAVESALCTDAAFVTTLRAVRDIAQTWGDAGERLLLAAVIFAEEFSGWSN</sequence>
<dbReference type="OrthoDB" id="10265971at2759"/>
<organism evidence="2 3">
    <name type="scientific">Thielaviopsis punctulata</name>
    <dbReference type="NCBI Taxonomy" id="72032"/>
    <lineage>
        <taxon>Eukaryota</taxon>
        <taxon>Fungi</taxon>
        <taxon>Dikarya</taxon>
        <taxon>Ascomycota</taxon>
        <taxon>Pezizomycotina</taxon>
        <taxon>Sordariomycetes</taxon>
        <taxon>Hypocreomycetidae</taxon>
        <taxon>Microascales</taxon>
        <taxon>Ceratocystidaceae</taxon>
        <taxon>Thielaviopsis</taxon>
    </lineage>
</organism>
<evidence type="ECO:0008006" key="4">
    <source>
        <dbReference type="Google" id="ProtNLM"/>
    </source>
</evidence>
<dbReference type="PANTHER" id="PTHR35870:SF6">
    <property type="entry name" value="MGS207 PROTEIN"/>
    <property type="match status" value="1"/>
</dbReference>
<dbReference type="GO" id="GO:0016491">
    <property type="term" value="F:oxidoreductase activity"/>
    <property type="evidence" value="ECO:0007669"/>
    <property type="project" value="UniProtKB-KW"/>
</dbReference>
<protein>
    <recommendedName>
        <fullName evidence="4">Questin oxidase family protein</fullName>
    </recommendedName>
</protein>
<reference evidence="2 3" key="1">
    <citation type="submission" date="2015-03" db="EMBL/GenBank/DDBJ databases">
        <authorList>
            <person name="Radwan O."/>
            <person name="Al-Naeli F.A."/>
            <person name="Rendon G.A."/>
            <person name="Fields C."/>
        </authorList>
    </citation>
    <scope>NUCLEOTIDE SEQUENCE [LARGE SCALE GENOMIC DNA]</scope>
    <source>
        <strain evidence="2">CR-DP1</strain>
    </source>
</reference>
<proteinExistence type="predicted"/>
<dbReference type="Pfam" id="PF14027">
    <property type="entry name" value="Questin_oxidase"/>
    <property type="match status" value="1"/>
</dbReference>
<dbReference type="AlphaFoldDB" id="A0A0F4ZHG4"/>
<keyword evidence="3" id="KW-1185">Reference proteome</keyword>
<gene>
    <name evidence="2" type="ORF">TD95_002983</name>
</gene>
<keyword evidence="1" id="KW-0560">Oxidoreductase</keyword>
<evidence type="ECO:0000256" key="1">
    <source>
        <dbReference type="ARBA" id="ARBA00023002"/>
    </source>
</evidence>
<accession>A0A0F4ZHG4</accession>
<comment type="caution">
    <text evidence="2">The sequence shown here is derived from an EMBL/GenBank/DDBJ whole genome shotgun (WGS) entry which is preliminary data.</text>
</comment>
<evidence type="ECO:0000313" key="3">
    <source>
        <dbReference type="Proteomes" id="UP000033483"/>
    </source>
</evidence>
<dbReference type="InterPro" id="IPR025337">
    <property type="entry name" value="Questin_oxidase-like"/>
</dbReference>
<dbReference type="EMBL" id="LAEV01000595">
    <property type="protein sequence ID" value="KKA29977.1"/>
    <property type="molecule type" value="Genomic_DNA"/>
</dbReference>
<dbReference type="PANTHER" id="PTHR35870">
    <property type="entry name" value="PROTEIN, PUTATIVE (AFU_ORTHOLOGUE AFUA_5G03330)-RELATED"/>
    <property type="match status" value="1"/>
</dbReference>
<dbReference type="Proteomes" id="UP000033483">
    <property type="component" value="Unassembled WGS sequence"/>
</dbReference>